<accession>A0A9E6TUM2</accession>
<proteinExistence type="predicted"/>
<gene>
    <name evidence="1" type="ORF">HU752_012545</name>
</gene>
<evidence type="ECO:0000313" key="1">
    <source>
        <dbReference type="EMBL" id="QXI30716.1"/>
    </source>
</evidence>
<name>A0A9E6TUM2_9PSED</name>
<evidence type="ECO:0000313" key="2">
    <source>
        <dbReference type="Proteomes" id="UP000634530"/>
    </source>
</evidence>
<protein>
    <submittedName>
        <fullName evidence="1">Uncharacterized protein</fullName>
    </submittedName>
</protein>
<reference evidence="1 2" key="1">
    <citation type="journal article" date="2020" name="Microorganisms">
        <title>Reliable Identification of Environmental Pseudomonas Isolates Using the rpoD Gene.</title>
        <authorList>
            <consortium name="The Broad Institute Genome Sequencing Platform"/>
            <person name="Girard L."/>
            <person name="Lood C."/>
            <person name="Rokni-Zadeh H."/>
            <person name="van Noort V."/>
            <person name="Lavigne R."/>
            <person name="De Mot R."/>
        </authorList>
    </citation>
    <scope>NUCLEOTIDE SEQUENCE [LARGE SCALE GENOMIC DNA]</scope>
    <source>
        <strain evidence="1 2">RW8P3</strain>
    </source>
</reference>
<dbReference type="KEGG" id="pvw:HU752_012545"/>
<dbReference type="AlphaFoldDB" id="A0A9E6TUM2"/>
<dbReference type="RefSeq" id="WP_186679635.1">
    <property type="nucleotide sequence ID" value="NZ_CP077093.1"/>
</dbReference>
<organism evidence="1 2">
    <name type="scientific">Pseudomonas vanderleydeniana</name>
    <dbReference type="NCBI Taxonomy" id="2745495"/>
    <lineage>
        <taxon>Bacteria</taxon>
        <taxon>Pseudomonadati</taxon>
        <taxon>Pseudomonadota</taxon>
        <taxon>Gammaproteobacteria</taxon>
        <taxon>Pseudomonadales</taxon>
        <taxon>Pseudomonadaceae</taxon>
        <taxon>Pseudomonas</taxon>
    </lineage>
</organism>
<dbReference type="Proteomes" id="UP000634530">
    <property type="component" value="Chromosome"/>
</dbReference>
<sequence>MTNHVIESHTLTVQPNDTIEITRWPGAQSAGNTALLIGNLVPAEDRSIRCYAATVAHTSEGSVKVVKVTVPAIPHGHYGLHLSTGGAFIRVVGVQLS</sequence>
<reference evidence="1 2" key="2">
    <citation type="journal article" date="2021" name="Microorganisms">
        <title>The Ever-Expanding Pseudomonas Genus: Description of 43 New Species and Partition of the Pseudomonas putida Group.</title>
        <authorList>
            <person name="Girard L."/>
            <person name="Lood C."/>
            <person name="Hofte M."/>
            <person name="Vandamme P."/>
            <person name="Rokni-Zadeh H."/>
            <person name="van Noort V."/>
            <person name="Lavigne R."/>
            <person name="De Mot R."/>
        </authorList>
    </citation>
    <scope>NUCLEOTIDE SEQUENCE [LARGE SCALE GENOMIC DNA]</scope>
    <source>
        <strain evidence="1 2">RW8P3</strain>
    </source>
</reference>
<keyword evidence="2" id="KW-1185">Reference proteome</keyword>
<dbReference type="EMBL" id="CP077093">
    <property type="protein sequence ID" value="QXI30716.1"/>
    <property type="molecule type" value="Genomic_DNA"/>
</dbReference>